<evidence type="ECO:0000313" key="3">
    <source>
        <dbReference type="EMBL" id="OLQ10534.1"/>
    </source>
</evidence>
<dbReference type="GO" id="GO:0032259">
    <property type="term" value="P:methylation"/>
    <property type="evidence" value="ECO:0007669"/>
    <property type="project" value="UniProtKB-KW"/>
</dbReference>
<dbReference type="InterPro" id="IPR019410">
    <property type="entry name" value="Methyltransf_16"/>
</dbReference>
<keyword evidence="2" id="KW-1133">Transmembrane helix</keyword>
<proteinExistence type="predicted"/>
<sequence length="901" mass="96766">MPVLSRLVPFGPASRDESRALMKEEQELVVEETYQAGPRRFVLFLVLLGLLGLAAVALRYVGQDSHLAGPGDGIVEKVSTPLLPMADMFCFTVMGLPTTEQPLLTGQKEKSKGLFACPSFAVFGTVKIPPVTKVIPGLQTQVAYGGKWKTAMNTQVFAQVWKEVQQMPEVAAHAWTVKLDADTVFLPHRLGPLLPASPPSSYLQNCNEGLHGPIEVISREALKAIQWDVCGAIAYEDFWLESCLRRAGASAIPAWPKLLHEKGCRPRLSGPCGSSSVAFHPKKSPSEWWSCLAEAEAFPIPGWVDHTNINCVPGQGAQALSGQPEPFHSSMHPLDCLKACEDIPDCQAVVVLESYDPSPCFLRTQVDLGSCFPAPGFSLWAKPGTVTTITTTTTTTLPTTTATTSVQASTTTKTLDARNTTMNRTAPNATPARSIRKPAKGPEARNATVNSTEPTATRAKINGKRAIGQETRNATLNHTVANTTVSTSPGKPAKAPNTTEHTRRATTTPTLAATVTTALANHSKPSTSQKPATVSETTVTTQTSTTLETTTITTNDWMRHREGSCIEAEQTRGLKPQNLHLNVFGDLKKGLNQGFGDWIEFRQGITHCIVDPAQPPVEPEWAGEWLRLARRRLAGGRAEVAAKAAGVAMQLQPALAGEAEEVLAQAMGTKFQSVEMDDLGSLLLETWIESVEEAGALYTGGALWKAGLGLARHLPAMANTEFPGHRILELGSGTGVAGLAAAACGAHVVLSDLPAATALLERNVELNRHVFQSRGSASVKTLDYREALTDPYWHDFDLVLGTDLVWLKEQCLPVAQWCQACGAPIFLVSVPRWPWLEDGLLASFRAVGMIPHALSNGVLPGLIALLFLPAGRCPADSVPWIAAHWDELAAEHQGAPRLGLA</sequence>
<feature type="transmembrane region" description="Helical" evidence="2">
    <location>
        <begin position="41"/>
        <end position="61"/>
    </location>
</feature>
<dbReference type="GO" id="GO:0008168">
    <property type="term" value="F:methyltransferase activity"/>
    <property type="evidence" value="ECO:0007669"/>
    <property type="project" value="UniProtKB-KW"/>
</dbReference>
<dbReference type="PANTHER" id="PTHR14614:SF157">
    <property type="entry name" value="METHYLTRANSFERASE TYPE 12 DOMAIN-CONTAINING PROTEIN"/>
    <property type="match status" value="1"/>
</dbReference>
<protein>
    <submittedName>
        <fullName evidence="3">Protein-lysine methyltransferase C42C1.13</fullName>
    </submittedName>
</protein>
<dbReference type="PANTHER" id="PTHR14614">
    <property type="entry name" value="HEPATOCELLULAR CARCINOMA-ASSOCIATED ANTIGEN"/>
    <property type="match status" value="1"/>
</dbReference>
<dbReference type="Pfam" id="PF10294">
    <property type="entry name" value="Methyltransf_16"/>
    <property type="match status" value="1"/>
</dbReference>
<evidence type="ECO:0000313" key="4">
    <source>
        <dbReference type="Proteomes" id="UP000186817"/>
    </source>
</evidence>
<keyword evidence="4" id="KW-1185">Reference proteome</keyword>
<gene>
    <name evidence="3" type="primary">C42C1.13</name>
    <name evidence="3" type="ORF">AK812_SmicGene5712</name>
</gene>
<dbReference type="OrthoDB" id="440776at2759"/>
<dbReference type="EMBL" id="LSRX01000076">
    <property type="protein sequence ID" value="OLQ10534.1"/>
    <property type="molecule type" value="Genomic_DNA"/>
</dbReference>
<feature type="compositionally biased region" description="Low complexity" evidence="1">
    <location>
        <begin position="533"/>
        <end position="546"/>
    </location>
</feature>
<keyword evidence="3" id="KW-0808">Transferase</keyword>
<name>A0A1Q9ET05_SYMMI</name>
<evidence type="ECO:0000256" key="2">
    <source>
        <dbReference type="SAM" id="Phobius"/>
    </source>
</evidence>
<accession>A0A1Q9ET05</accession>
<dbReference type="SUPFAM" id="SSF53335">
    <property type="entry name" value="S-adenosyl-L-methionine-dependent methyltransferases"/>
    <property type="match status" value="1"/>
</dbReference>
<keyword evidence="2" id="KW-0472">Membrane</keyword>
<keyword evidence="2" id="KW-0812">Transmembrane</keyword>
<organism evidence="3 4">
    <name type="scientific">Symbiodinium microadriaticum</name>
    <name type="common">Dinoflagellate</name>
    <name type="synonym">Zooxanthella microadriatica</name>
    <dbReference type="NCBI Taxonomy" id="2951"/>
    <lineage>
        <taxon>Eukaryota</taxon>
        <taxon>Sar</taxon>
        <taxon>Alveolata</taxon>
        <taxon>Dinophyceae</taxon>
        <taxon>Suessiales</taxon>
        <taxon>Symbiodiniaceae</taxon>
        <taxon>Symbiodinium</taxon>
    </lineage>
</organism>
<feature type="region of interest" description="Disordered" evidence="1">
    <location>
        <begin position="422"/>
        <end position="456"/>
    </location>
</feature>
<evidence type="ECO:0000256" key="1">
    <source>
        <dbReference type="SAM" id="MobiDB-lite"/>
    </source>
</evidence>
<dbReference type="Proteomes" id="UP000186817">
    <property type="component" value="Unassembled WGS sequence"/>
</dbReference>
<feature type="compositionally biased region" description="Polar residues" evidence="1">
    <location>
        <begin position="523"/>
        <end position="532"/>
    </location>
</feature>
<keyword evidence="3" id="KW-0489">Methyltransferase</keyword>
<feature type="region of interest" description="Disordered" evidence="1">
    <location>
        <begin position="482"/>
        <end position="546"/>
    </location>
</feature>
<feature type="compositionally biased region" description="Low complexity" evidence="1">
    <location>
        <begin position="505"/>
        <end position="522"/>
    </location>
</feature>
<comment type="caution">
    <text evidence="3">The sequence shown here is derived from an EMBL/GenBank/DDBJ whole genome shotgun (WGS) entry which is preliminary data.</text>
</comment>
<dbReference type="InterPro" id="IPR029063">
    <property type="entry name" value="SAM-dependent_MTases_sf"/>
</dbReference>
<dbReference type="AlphaFoldDB" id="A0A1Q9ET05"/>
<dbReference type="Gene3D" id="3.40.50.150">
    <property type="entry name" value="Vaccinia Virus protein VP39"/>
    <property type="match status" value="1"/>
</dbReference>
<reference evidence="3 4" key="1">
    <citation type="submission" date="2016-02" db="EMBL/GenBank/DDBJ databases">
        <title>Genome analysis of coral dinoflagellate symbionts highlights evolutionary adaptations to a symbiotic lifestyle.</title>
        <authorList>
            <person name="Aranda M."/>
            <person name="Li Y."/>
            <person name="Liew Y.J."/>
            <person name="Baumgarten S."/>
            <person name="Simakov O."/>
            <person name="Wilson M."/>
            <person name="Piel J."/>
            <person name="Ashoor H."/>
            <person name="Bougouffa S."/>
            <person name="Bajic V.B."/>
            <person name="Ryu T."/>
            <person name="Ravasi T."/>
            <person name="Bayer T."/>
            <person name="Micklem G."/>
            <person name="Kim H."/>
            <person name="Bhak J."/>
            <person name="Lajeunesse T.C."/>
            <person name="Voolstra C.R."/>
        </authorList>
    </citation>
    <scope>NUCLEOTIDE SEQUENCE [LARGE SCALE GENOMIC DNA]</scope>
    <source>
        <strain evidence="3 4">CCMP2467</strain>
    </source>
</reference>